<keyword evidence="5" id="KW-0472">Membrane</keyword>
<gene>
    <name evidence="7" type="ORF">S06H3_36067</name>
</gene>
<dbReference type="PANTHER" id="PTHR43166:SF9">
    <property type="entry name" value="GLUTAMATE_ASPARTATE IMPORT ATP-BINDING PROTEIN GLTL"/>
    <property type="match status" value="1"/>
</dbReference>
<dbReference type="GO" id="GO:0016887">
    <property type="term" value="F:ATP hydrolysis activity"/>
    <property type="evidence" value="ECO:0007669"/>
    <property type="project" value="InterPro"/>
</dbReference>
<comment type="similarity">
    <text evidence="2">Belongs to the ABC transporter superfamily.</text>
</comment>
<accession>X1NMA5</accession>
<dbReference type="InterPro" id="IPR027417">
    <property type="entry name" value="P-loop_NTPase"/>
</dbReference>
<name>X1NMA5_9ZZZZ</name>
<dbReference type="PANTHER" id="PTHR43166">
    <property type="entry name" value="AMINO ACID IMPORT ATP-BINDING PROTEIN"/>
    <property type="match status" value="1"/>
</dbReference>
<reference evidence="7" key="1">
    <citation type="journal article" date="2014" name="Front. Microbiol.">
        <title>High frequency of phylogenetically diverse reductive dehalogenase-homologous genes in deep subseafloor sedimentary metagenomes.</title>
        <authorList>
            <person name="Kawai M."/>
            <person name="Futagami T."/>
            <person name="Toyoda A."/>
            <person name="Takaki Y."/>
            <person name="Nishi S."/>
            <person name="Hori S."/>
            <person name="Arai W."/>
            <person name="Tsubouchi T."/>
            <person name="Morono Y."/>
            <person name="Uchiyama I."/>
            <person name="Ito T."/>
            <person name="Fujiyama A."/>
            <person name="Inagaki F."/>
            <person name="Takami H."/>
        </authorList>
    </citation>
    <scope>NUCLEOTIDE SEQUENCE</scope>
    <source>
        <strain evidence="7">Expedition CK06-06</strain>
    </source>
</reference>
<evidence type="ECO:0000313" key="7">
    <source>
        <dbReference type="EMBL" id="GAI27925.1"/>
    </source>
</evidence>
<comment type="subcellular location">
    <subcellularLocation>
        <location evidence="1">Cell membrane</location>
        <topology evidence="1">Peripheral membrane protein</topology>
    </subcellularLocation>
</comment>
<dbReference type="SUPFAM" id="SSF52540">
    <property type="entry name" value="P-loop containing nucleoside triphosphate hydrolases"/>
    <property type="match status" value="1"/>
</dbReference>
<dbReference type="AlphaFoldDB" id="X1NMA5"/>
<dbReference type="InterPro" id="IPR003439">
    <property type="entry name" value="ABC_transporter-like_ATP-bd"/>
</dbReference>
<dbReference type="Pfam" id="PF00005">
    <property type="entry name" value="ABC_tran"/>
    <property type="match status" value="1"/>
</dbReference>
<dbReference type="Gene3D" id="3.40.50.300">
    <property type="entry name" value="P-loop containing nucleotide triphosphate hydrolases"/>
    <property type="match status" value="1"/>
</dbReference>
<dbReference type="EMBL" id="BARV01021815">
    <property type="protein sequence ID" value="GAI27925.1"/>
    <property type="molecule type" value="Genomic_DNA"/>
</dbReference>
<evidence type="ECO:0000259" key="6">
    <source>
        <dbReference type="Pfam" id="PF00005"/>
    </source>
</evidence>
<sequence>MIQVKQLAKSFGDIQVLKKIDAQIKRQEVVCIIGPSGSGKSTFLRCINLLEEPTSG</sequence>
<dbReference type="GO" id="GO:0005886">
    <property type="term" value="C:plasma membrane"/>
    <property type="evidence" value="ECO:0007669"/>
    <property type="project" value="UniProtKB-SubCell"/>
</dbReference>
<evidence type="ECO:0000256" key="4">
    <source>
        <dbReference type="ARBA" id="ARBA00022475"/>
    </source>
</evidence>
<evidence type="ECO:0000256" key="2">
    <source>
        <dbReference type="ARBA" id="ARBA00005417"/>
    </source>
</evidence>
<proteinExistence type="inferred from homology"/>
<protein>
    <recommendedName>
        <fullName evidence="6">ABC transporter domain-containing protein</fullName>
    </recommendedName>
</protein>
<feature type="non-terminal residue" evidence="7">
    <location>
        <position position="56"/>
    </location>
</feature>
<comment type="caution">
    <text evidence="7">The sequence shown here is derived from an EMBL/GenBank/DDBJ whole genome shotgun (WGS) entry which is preliminary data.</text>
</comment>
<dbReference type="GO" id="GO:0005524">
    <property type="term" value="F:ATP binding"/>
    <property type="evidence" value="ECO:0007669"/>
    <property type="project" value="InterPro"/>
</dbReference>
<evidence type="ECO:0000256" key="5">
    <source>
        <dbReference type="ARBA" id="ARBA00023136"/>
    </source>
</evidence>
<evidence type="ECO:0000256" key="1">
    <source>
        <dbReference type="ARBA" id="ARBA00004202"/>
    </source>
</evidence>
<organism evidence="7">
    <name type="scientific">marine sediment metagenome</name>
    <dbReference type="NCBI Taxonomy" id="412755"/>
    <lineage>
        <taxon>unclassified sequences</taxon>
        <taxon>metagenomes</taxon>
        <taxon>ecological metagenomes</taxon>
    </lineage>
</organism>
<dbReference type="InterPro" id="IPR050086">
    <property type="entry name" value="MetN_ABC_transporter-like"/>
</dbReference>
<evidence type="ECO:0000256" key="3">
    <source>
        <dbReference type="ARBA" id="ARBA00022448"/>
    </source>
</evidence>
<keyword evidence="4" id="KW-1003">Cell membrane</keyword>
<feature type="domain" description="ABC transporter" evidence="6">
    <location>
        <begin position="17"/>
        <end position="56"/>
    </location>
</feature>
<keyword evidence="3" id="KW-0813">Transport</keyword>